<evidence type="ECO:0000313" key="3">
    <source>
        <dbReference type="Proteomes" id="UP000718451"/>
    </source>
</evidence>
<keyword evidence="2" id="KW-0032">Aminotransferase</keyword>
<dbReference type="PRINTS" id="PR00095">
    <property type="entry name" value="ANTSNTHASEI"/>
</dbReference>
<evidence type="ECO:0000259" key="1">
    <source>
        <dbReference type="Pfam" id="PF00425"/>
    </source>
</evidence>
<keyword evidence="3" id="KW-1185">Reference proteome</keyword>
<dbReference type="Proteomes" id="UP000718451">
    <property type="component" value="Unassembled WGS sequence"/>
</dbReference>
<keyword evidence="2" id="KW-0808">Transferase</keyword>
<feature type="domain" description="Chorismate-utilising enzyme C-terminal" evidence="1">
    <location>
        <begin position="76"/>
        <end position="319"/>
    </location>
</feature>
<dbReference type="SUPFAM" id="SSF56322">
    <property type="entry name" value="ADC synthase"/>
    <property type="match status" value="1"/>
</dbReference>
<sequence length="325" mass="37168">MSEEDFKMKTTRFLRNKEPFFFMVNFEGTKLHVYSFDEASENRLKFDINGVRNYQVLDSANCGTIEPIEAEPYPFKDYLKSFEEVVSNLKNGNSFLVNLTFPSRIKNKVDLAKIFHCSKAGYKLLNEDKFVCFSPECFVKIENDFIYSYPMKGTIDANLENAESILLNDPKEEQEHNTIVDLIRNDLSLVSKEVTVTKFRYVEKIKSARGNILQTSSEIRGKLSADWKNNFGELLLKMLPAGSISGAPKPKTVDIIKKSENYDRGYYTGVFGVFDGNSIDSAVAIRFIEKNDGVFWYKSGGGITHQSNVKEEYIELLKKIYVPTI</sequence>
<protein>
    <submittedName>
        <fullName evidence="2">Aminodeoxychorismate synthase component I</fullName>
        <ecNumber evidence="2">2.6.1.85</ecNumber>
    </submittedName>
</protein>
<comment type="caution">
    <text evidence="2">The sequence shown here is derived from an EMBL/GenBank/DDBJ whole genome shotgun (WGS) entry which is preliminary data.</text>
</comment>
<dbReference type="InterPro" id="IPR019999">
    <property type="entry name" value="Anth_synth_I-like"/>
</dbReference>
<dbReference type="PANTHER" id="PTHR11236:SF50">
    <property type="entry name" value="AMINODEOXYCHORISMATE SYNTHASE COMPONENT 1"/>
    <property type="match status" value="1"/>
</dbReference>
<evidence type="ECO:0000313" key="2">
    <source>
        <dbReference type="EMBL" id="NKI32845.1"/>
    </source>
</evidence>
<dbReference type="EMBL" id="JAAWWL010000002">
    <property type="protein sequence ID" value="NKI32845.1"/>
    <property type="molecule type" value="Genomic_DNA"/>
</dbReference>
<proteinExistence type="predicted"/>
<dbReference type="NCBIfam" id="NF005486">
    <property type="entry name" value="PRK07093.1"/>
    <property type="match status" value="1"/>
</dbReference>
<dbReference type="PANTHER" id="PTHR11236">
    <property type="entry name" value="AMINOBENZOATE/ANTHRANILATE SYNTHASE"/>
    <property type="match status" value="1"/>
</dbReference>
<dbReference type="EC" id="2.6.1.85" evidence="2"/>
<dbReference type="Gene3D" id="3.60.120.10">
    <property type="entry name" value="Anthranilate synthase"/>
    <property type="match status" value="1"/>
</dbReference>
<dbReference type="InterPro" id="IPR005801">
    <property type="entry name" value="ADC_synthase"/>
</dbReference>
<dbReference type="GO" id="GO:0046820">
    <property type="term" value="F:4-amino-4-deoxychorismate synthase activity"/>
    <property type="evidence" value="ECO:0007669"/>
    <property type="project" value="UniProtKB-EC"/>
</dbReference>
<dbReference type="Pfam" id="PF00425">
    <property type="entry name" value="Chorismate_bind"/>
    <property type="match status" value="1"/>
</dbReference>
<gene>
    <name evidence="2" type="ORF">HCU67_12885</name>
</gene>
<dbReference type="InterPro" id="IPR015890">
    <property type="entry name" value="Chorismate_C"/>
</dbReference>
<name>A0ABX1GV21_9FLAO</name>
<reference evidence="2 3" key="1">
    <citation type="submission" date="2020-04" db="EMBL/GenBank/DDBJ databases">
        <authorList>
            <person name="Yoon J."/>
        </authorList>
    </citation>
    <scope>NUCLEOTIDE SEQUENCE [LARGE SCALE GENOMIC DNA]</scope>
    <source>
        <strain evidence="2 3">DJ-13</strain>
    </source>
</reference>
<accession>A0ABX1GV21</accession>
<organism evidence="2 3">
    <name type="scientific">Croceivirga thetidis</name>
    <dbReference type="NCBI Taxonomy" id="2721623"/>
    <lineage>
        <taxon>Bacteria</taxon>
        <taxon>Pseudomonadati</taxon>
        <taxon>Bacteroidota</taxon>
        <taxon>Flavobacteriia</taxon>
        <taxon>Flavobacteriales</taxon>
        <taxon>Flavobacteriaceae</taxon>
        <taxon>Croceivirga</taxon>
    </lineage>
</organism>